<evidence type="ECO:0000256" key="1">
    <source>
        <dbReference type="SAM" id="MobiDB-lite"/>
    </source>
</evidence>
<evidence type="ECO:0000313" key="5">
    <source>
        <dbReference type="Proteomes" id="UP000308038"/>
    </source>
</evidence>
<organism evidence="4 5">
    <name type="scientific">Sphingomonas olei</name>
    <dbReference type="NCBI Taxonomy" id="1886787"/>
    <lineage>
        <taxon>Bacteria</taxon>
        <taxon>Pseudomonadati</taxon>
        <taxon>Pseudomonadota</taxon>
        <taxon>Alphaproteobacteria</taxon>
        <taxon>Sphingomonadales</taxon>
        <taxon>Sphingomonadaceae</taxon>
        <taxon>Sphingomonas</taxon>
    </lineage>
</organism>
<evidence type="ECO:0000259" key="3">
    <source>
        <dbReference type="Pfam" id="PF13717"/>
    </source>
</evidence>
<feature type="region of interest" description="Disordered" evidence="1">
    <location>
        <begin position="54"/>
        <end position="103"/>
    </location>
</feature>
<reference evidence="4 5" key="1">
    <citation type="submission" date="2019-04" db="EMBL/GenBank/DDBJ databases">
        <title>Microbes associate with the intestines of laboratory mice.</title>
        <authorList>
            <person name="Navarre W."/>
            <person name="Wong E."/>
            <person name="Huang K.C."/>
            <person name="Tropini C."/>
            <person name="Ng K."/>
            <person name="Yu B."/>
        </authorList>
    </citation>
    <scope>NUCLEOTIDE SEQUENCE [LARGE SCALE GENOMIC DNA]</scope>
    <source>
        <strain evidence="4 5">NM83_B4-11</strain>
    </source>
</reference>
<dbReference type="Proteomes" id="UP000308038">
    <property type="component" value="Unassembled WGS sequence"/>
</dbReference>
<keyword evidence="2" id="KW-0812">Transmembrane</keyword>
<feature type="transmembrane region" description="Helical" evidence="2">
    <location>
        <begin position="140"/>
        <end position="160"/>
    </location>
</feature>
<dbReference type="NCBIfam" id="TIGR02098">
    <property type="entry name" value="MJ0042_CXXC"/>
    <property type="match status" value="1"/>
</dbReference>
<feature type="domain" description="Zinc finger/thioredoxin putative" evidence="3">
    <location>
        <begin position="1"/>
        <end position="35"/>
    </location>
</feature>
<dbReference type="InterPro" id="IPR011723">
    <property type="entry name" value="Znf/thioredoxin_put"/>
</dbReference>
<dbReference type="Pfam" id="PF13717">
    <property type="entry name" value="Zn_ribbon_4"/>
    <property type="match status" value="1"/>
</dbReference>
<evidence type="ECO:0000313" key="4">
    <source>
        <dbReference type="EMBL" id="THG39356.1"/>
    </source>
</evidence>
<gene>
    <name evidence="4" type="ORF">E5988_11745</name>
</gene>
<dbReference type="RefSeq" id="WP_046408639.1">
    <property type="nucleotide sequence ID" value="NZ_SSTI01000008.1"/>
</dbReference>
<sequence length="275" mass="28747">MILECPECRTRYLVPDTSIGPEGRTVRCANCRHSWHQAPDARAIEALAAGPQMATVAADAPASDPPPAQRATEAPATPSSATSNNTPPAVAAPPAVASPPATAAPTSFASALAAAVSPPAANGAVPPPGSRPRINPARRWTIAAVLAALLMLVAVGAILWTSAPGLASQLGLNFGPEETPLRLIDNPIERREISNGSELFAVSGKVLNPSNERQRVPDIRADLRDDQNRIVYTWTIIPQQRTLAPKSAIDFNSAKLDVPASSKKLELSFVGEGDS</sequence>
<keyword evidence="5" id="KW-1185">Reference proteome</keyword>
<name>A0ABY2QHW1_9SPHN</name>
<keyword evidence="2" id="KW-1133">Transmembrane helix</keyword>
<evidence type="ECO:0000256" key="2">
    <source>
        <dbReference type="SAM" id="Phobius"/>
    </source>
</evidence>
<protein>
    <recommendedName>
        <fullName evidence="3">Zinc finger/thioredoxin putative domain-containing protein</fullName>
    </recommendedName>
</protein>
<accession>A0ABY2QHW1</accession>
<comment type="caution">
    <text evidence="4">The sequence shown here is derived from an EMBL/GenBank/DDBJ whole genome shotgun (WGS) entry which is preliminary data.</text>
</comment>
<dbReference type="EMBL" id="SSTI01000008">
    <property type="protein sequence ID" value="THG39356.1"/>
    <property type="molecule type" value="Genomic_DNA"/>
</dbReference>
<keyword evidence="2" id="KW-0472">Membrane</keyword>
<proteinExistence type="predicted"/>
<feature type="compositionally biased region" description="Low complexity" evidence="1">
    <location>
        <begin position="74"/>
        <end position="103"/>
    </location>
</feature>